<name>A0AAD5S6Z7_9FUNG</name>
<accession>A0AAD5S6Z7</accession>
<sequence>MKVVKQATKHGSDGEGTEQEDLWRLEGLEMYGENGDRVSEHIGTRGREQCVIRFWNMPSEERFWSGGWDLG</sequence>
<gene>
    <name evidence="3" type="ORF">HK097_010962</name>
</gene>
<dbReference type="InterPro" id="IPR017884">
    <property type="entry name" value="SANT_dom"/>
</dbReference>
<dbReference type="SUPFAM" id="SSF46689">
    <property type="entry name" value="Homeodomain-like"/>
    <property type="match status" value="1"/>
</dbReference>
<dbReference type="AlphaFoldDB" id="A0AAD5S6Z7"/>
<evidence type="ECO:0000313" key="4">
    <source>
        <dbReference type="Proteomes" id="UP001212841"/>
    </source>
</evidence>
<dbReference type="CDD" id="cd00167">
    <property type="entry name" value="SANT"/>
    <property type="match status" value="1"/>
</dbReference>
<reference evidence="3" key="1">
    <citation type="submission" date="2020-05" db="EMBL/GenBank/DDBJ databases">
        <title>Phylogenomic resolution of chytrid fungi.</title>
        <authorList>
            <person name="Stajich J.E."/>
            <person name="Amses K."/>
            <person name="Simmons R."/>
            <person name="Seto K."/>
            <person name="Myers J."/>
            <person name="Bonds A."/>
            <person name="Quandt C.A."/>
            <person name="Barry K."/>
            <person name="Liu P."/>
            <person name="Grigoriev I."/>
            <person name="Longcore J.E."/>
            <person name="James T.Y."/>
        </authorList>
    </citation>
    <scope>NUCLEOTIDE SEQUENCE</scope>
    <source>
        <strain evidence="3">JEL0318</strain>
    </source>
</reference>
<dbReference type="Proteomes" id="UP001212841">
    <property type="component" value="Unassembled WGS sequence"/>
</dbReference>
<proteinExistence type="predicted"/>
<feature type="region of interest" description="Disordered" evidence="1">
    <location>
        <begin position="1"/>
        <end position="20"/>
    </location>
</feature>
<dbReference type="PROSITE" id="PS51293">
    <property type="entry name" value="SANT"/>
    <property type="match status" value="1"/>
</dbReference>
<evidence type="ECO:0000256" key="1">
    <source>
        <dbReference type="SAM" id="MobiDB-lite"/>
    </source>
</evidence>
<dbReference type="EMBL" id="JADGJD010000860">
    <property type="protein sequence ID" value="KAJ3048024.1"/>
    <property type="molecule type" value="Genomic_DNA"/>
</dbReference>
<dbReference type="InterPro" id="IPR009057">
    <property type="entry name" value="Homeodomain-like_sf"/>
</dbReference>
<protein>
    <recommendedName>
        <fullName evidence="2">SANT domain-containing protein</fullName>
    </recommendedName>
</protein>
<comment type="caution">
    <text evidence="3">The sequence shown here is derived from an EMBL/GenBank/DDBJ whole genome shotgun (WGS) entry which is preliminary data.</text>
</comment>
<feature type="domain" description="SANT" evidence="2">
    <location>
        <begin position="25"/>
        <end position="62"/>
    </location>
</feature>
<keyword evidence="4" id="KW-1185">Reference proteome</keyword>
<organism evidence="3 4">
    <name type="scientific">Rhizophlyctis rosea</name>
    <dbReference type="NCBI Taxonomy" id="64517"/>
    <lineage>
        <taxon>Eukaryota</taxon>
        <taxon>Fungi</taxon>
        <taxon>Fungi incertae sedis</taxon>
        <taxon>Chytridiomycota</taxon>
        <taxon>Chytridiomycota incertae sedis</taxon>
        <taxon>Chytridiomycetes</taxon>
        <taxon>Rhizophlyctidales</taxon>
        <taxon>Rhizophlyctidaceae</taxon>
        <taxon>Rhizophlyctis</taxon>
    </lineage>
</organism>
<dbReference type="InterPro" id="IPR001005">
    <property type="entry name" value="SANT/Myb"/>
</dbReference>
<dbReference type="Gene3D" id="1.10.10.60">
    <property type="entry name" value="Homeodomain-like"/>
    <property type="match status" value="1"/>
</dbReference>
<evidence type="ECO:0000259" key="2">
    <source>
        <dbReference type="PROSITE" id="PS51293"/>
    </source>
</evidence>
<evidence type="ECO:0000313" key="3">
    <source>
        <dbReference type="EMBL" id="KAJ3048024.1"/>
    </source>
</evidence>